<dbReference type="SUPFAM" id="SSF47459">
    <property type="entry name" value="HLH, helix-loop-helix DNA-binding domain"/>
    <property type="match status" value="1"/>
</dbReference>
<dbReference type="RefSeq" id="XP_041556392.1">
    <property type="nucleotide sequence ID" value="XM_041703737.1"/>
</dbReference>
<dbReference type="PROSITE" id="PS50888">
    <property type="entry name" value="BHLH"/>
    <property type="match status" value="1"/>
</dbReference>
<reference evidence="2" key="2">
    <citation type="submission" date="2021-02" db="EMBL/GenBank/DDBJ databases">
        <title>Aspergillus puulaauensis MK2 genome sequence.</title>
        <authorList>
            <person name="Futagami T."/>
            <person name="Mori K."/>
            <person name="Kadooka C."/>
            <person name="Tanaka T."/>
        </authorList>
    </citation>
    <scope>NUCLEOTIDE SEQUENCE</scope>
    <source>
        <strain evidence="2">MK2</strain>
    </source>
</reference>
<protein>
    <recommendedName>
        <fullName evidence="1">BHLH domain-containing protein</fullName>
    </recommendedName>
</protein>
<dbReference type="Proteomes" id="UP000654913">
    <property type="component" value="Chromosome 4"/>
</dbReference>
<reference evidence="2" key="1">
    <citation type="submission" date="2021-01" db="EMBL/GenBank/DDBJ databases">
        <authorList>
            <consortium name="Aspergillus puulaauensis MK2 genome sequencing consortium"/>
            <person name="Kazuki M."/>
            <person name="Futagami T."/>
        </authorList>
    </citation>
    <scope>NUCLEOTIDE SEQUENCE</scope>
    <source>
        <strain evidence="2">MK2</strain>
    </source>
</reference>
<proteinExistence type="predicted"/>
<keyword evidence="3" id="KW-1185">Reference proteome</keyword>
<dbReference type="KEGG" id="apuu:APUU_40642S"/>
<dbReference type="InterPro" id="IPR036638">
    <property type="entry name" value="HLH_DNA-bd_sf"/>
</dbReference>
<name>A0A7R7XNN6_9EURO</name>
<evidence type="ECO:0000313" key="2">
    <source>
        <dbReference type="EMBL" id="BCS24198.1"/>
    </source>
</evidence>
<dbReference type="Pfam" id="PF00010">
    <property type="entry name" value="HLH"/>
    <property type="match status" value="1"/>
</dbReference>
<dbReference type="AlphaFoldDB" id="A0A7R7XNN6"/>
<evidence type="ECO:0000313" key="3">
    <source>
        <dbReference type="Proteomes" id="UP000654913"/>
    </source>
</evidence>
<dbReference type="GeneID" id="64974203"/>
<evidence type="ECO:0000259" key="1">
    <source>
        <dbReference type="PROSITE" id="PS50888"/>
    </source>
</evidence>
<gene>
    <name evidence="2" type="ORF">APUU_40642S</name>
</gene>
<sequence length="86" mass="9757">MTVQLTPCARKLIEIRPKELLVSPARIDPKRKRHAQTQKNQRDRMKAALELMARTLEARGVDTAGTRAEVVEAAVEYILSLQTEMD</sequence>
<dbReference type="OrthoDB" id="4289261at2759"/>
<accession>A0A7R7XNN6</accession>
<feature type="domain" description="BHLH" evidence="1">
    <location>
        <begin position="29"/>
        <end position="81"/>
    </location>
</feature>
<dbReference type="Gene3D" id="4.10.280.10">
    <property type="entry name" value="Helix-loop-helix DNA-binding domain"/>
    <property type="match status" value="1"/>
</dbReference>
<organism evidence="2 3">
    <name type="scientific">Aspergillus puulaauensis</name>
    <dbReference type="NCBI Taxonomy" id="1220207"/>
    <lineage>
        <taxon>Eukaryota</taxon>
        <taxon>Fungi</taxon>
        <taxon>Dikarya</taxon>
        <taxon>Ascomycota</taxon>
        <taxon>Pezizomycotina</taxon>
        <taxon>Eurotiomycetes</taxon>
        <taxon>Eurotiomycetidae</taxon>
        <taxon>Eurotiales</taxon>
        <taxon>Aspergillaceae</taxon>
        <taxon>Aspergillus</taxon>
    </lineage>
</organism>
<dbReference type="InterPro" id="IPR011598">
    <property type="entry name" value="bHLH_dom"/>
</dbReference>
<dbReference type="EMBL" id="AP024446">
    <property type="protein sequence ID" value="BCS24198.1"/>
    <property type="molecule type" value="Genomic_DNA"/>
</dbReference>
<dbReference type="GO" id="GO:0046983">
    <property type="term" value="F:protein dimerization activity"/>
    <property type="evidence" value="ECO:0007669"/>
    <property type="project" value="InterPro"/>
</dbReference>